<dbReference type="PROSITE" id="PS01022">
    <property type="entry name" value="PTR2_1"/>
    <property type="match status" value="1"/>
</dbReference>
<evidence type="ECO:0000313" key="13">
    <source>
        <dbReference type="Proteomes" id="UP000504634"/>
    </source>
</evidence>
<evidence type="ECO:0000256" key="11">
    <source>
        <dbReference type="SAM" id="MobiDB-lite"/>
    </source>
</evidence>
<feature type="transmembrane region" description="Helical" evidence="12">
    <location>
        <begin position="126"/>
        <end position="150"/>
    </location>
</feature>
<feature type="transmembrane region" description="Helical" evidence="12">
    <location>
        <begin position="339"/>
        <end position="357"/>
    </location>
</feature>
<dbReference type="InterPro" id="IPR004768">
    <property type="entry name" value="Oligopep_transport"/>
</dbReference>
<comment type="similarity">
    <text evidence="2 10">Belongs to the major facilitator superfamily. Proton-dependent oligopeptide transporter (POT/PTR) (TC 2.A.17) family.</text>
</comment>
<feature type="transmembrane region" description="Helical" evidence="12">
    <location>
        <begin position="156"/>
        <end position="177"/>
    </location>
</feature>
<evidence type="ECO:0000256" key="12">
    <source>
        <dbReference type="SAM" id="Phobius"/>
    </source>
</evidence>
<dbReference type="AlphaFoldDB" id="A0A6J2TXP4"/>
<dbReference type="NCBIfam" id="TIGR00926">
    <property type="entry name" value="2A1704"/>
    <property type="match status" value="1"/>
</dbReference>
<evidence type="ECO:0000256" key="4">
    <source>
        <dbReference type="ARBA" id="ARBA00022692"/>
    </source>
</evidence>
<evidence type="ECO:0000256" key="9">
    <source>
        <dbReference type="ARBA" id="ARBA00078114"/>
    </source>
</evidence>
<keyword evidence="7 12" id="KW-1133">Transmembrane helix</keyword>
<feature type="transmembrane region" description="Helical" evidence="12">
    <location>
        <begin position="723"/>
        <end position="741"/>
    </location>
</feature>
<dbReference type="OrthoDB" id="8904098at2759"/>
<feature type="compositionally biased region" description="Acidic residues" evidence="11">
    <location>
        <begin position="50"/>
        <end position="60"/>
    </location>
</feature>
<accession>A0A6J2TXP4</accession>
<dbReference type="GO" id="GO:0016020">
    <property type="term" value="C:membrane"/>
    <property type="evidence" value="ECO:0007669"/>
    <property type="project" value="UniProtKB-SubCell"/>
</dbReference>
<dbReference type="Proteomes" id="UP000504634">
    <property type="component" value="Unplaced"/>
</dbReference>
<dbReference type="GO" id="GO:0035673">
    <property type="term" value="F:oligopeptide transmembrane transporter activity"/>
    <property type="evidence" value="ECO:0007669"/>
    <property type="project" value="InterPro"/>
</dbReference>
<dbReference type="Gene3D" id="1.20.1250.20">
    <property type="entry name" value="MFS general substrate transporter like domains"/>
    <property type="match status" value="2"/>
</dbReference>
<keyword evidence="8 12" id="KW-0472">Membrane</keyword>
<feature type="region of interest" description="Disordered" evidence="11">
    <location>
        <begin position="1"/>
        <end position="35"/>
    </location>
</feature>
<evidence type="ECO:0000256" key="7">
    <source>
        <dbReference type="ARBA" id="ARBA00022989"/>
    </source>
</evidence>
<keyword evidence="4 10" id="KW-0812">Transmembrane</keyword>
<feature type="transmembrane region" description="Helical" evidence="12">
    <location>
        <begin position="387"/>
        <end position="408"/>
    </location>
</feature>
<keyword evidence="13" id="KW-1185">Reference proteome</keyword>
<gene>
    <name evidence="14" type="primary">LOC115628811</name>
</gene>
<dbReference type="GO" id="GO:0015031">
    <property type="term" value="P:protein transport"/>
    <property type="evidence" value="ECO:0007669"/>
    <property type="project" value="UniProtKB-KW"/>
</dbReference>
<sequence>MASSPLSSIATRRLRDHYQKTPRLPPFSSSGPCQVTSGVVHARNRYYETEFDTNESDPQDSSELSSGDWRKPGKQPKIEGPVKYPKAVAFIISNEFCERFNYYGMRTILVLYLTNKLGYNEETATVLFHTFTMLVYIFPLVGALIADGWLGKYKTILYLSLVYSIGAMIVSFGAIPLPDVPTKLVTIVGLLLIAIGTGGIKPCVSAFGGDQFTLPDQAMHLAKFFSLFYFAINAGSMISTTVTPILRADVHCFGEDDCFSLAFGVPAVLMIISVLVFVAGQQMYKRNPPTGNMIFGVTQTIAVAYKRWRSRDKNSVPKEHFLDYAEETVGAKMVHDVKCLVKILILYLPFPIFWALFDQQGSRWTFQATRMDGELWGYTIKPDQMQVINPLLILTFIPLFDYVIYPMLSVIGIRRPLQKLTIGGLLAALAFLLSAAVEMRLEIAEPAAAPSDVDMAHLRLYNGMPCRYEFTSDVGSDIAGVPRFIEPLGMWSDLALYVPEPKEYNFMARVHSRGALNCPSIEGKIKLKPGKSVSYFIANDKLQEFSDGIDKMHASNGNSGSFIRTLVNTPPGEGPIVLRGTGMGDTTDGVQRVSRNISALYQVPPGGGALDINGRQVAKFETRNGGLYSLLVQGSDQGGYTYNMLEVVPPATISMMWQLPQIVVITAAEIMFSVTGLEFSFTQAPASMKSVLQACWLLAVAIGNMIVVVIAEIKFVDSQSAEFALFAGIMFMDMLLFLLLARSYTYTVYNNAEENINVIKAKPPQPQERISIPTVRTKVEYEADPPQLAYEKAKAEARSGSGSQAPAQVEAEADVQAPPPSREVAGHEPTHGAYRNRAYDDSLDP</sequence>
<feature type="transmembrane region" description="Helical" evidence="12">
    <location>
        <begin position="420"/>
        <end position="437"/>
    </location>
</feature>
<name>A0A6J2TXP4_DROLE</name>
<comment type="subcellular location">
    <subcellularLocation>
        <location evidence="1 10">Membrane</location>
        <topology evidence="1 10">Multi-pass membrane protein</topology>
    </subcellularLocation>
</comment>
<dbReference type="FunFam" id="1.20.1250.20:FF:000049">
    <property type="entry name" value="Solute carrier family 15 member 2"/>
    <property type="match status" value="1"/>
</dbReference>
<feature type="transmembrane region" description="Helical" evidence="12">
    <location>
        <begin position="184"/>
        <end position="207"/>
    </location>
</feature>
<feature type="transmembrane region" description="Helical" evidence="12">
    <location>
        <begin position="258"/>
        <end position="279"/>
    </location>
</feature>
<evidence type="ECO:0000313" key="14">
    <source>
        <dbReference type="RefSeq" id="XP_030380894.1"/>
    </source>
</evidence>
<evidence type="ECO:0000256" key="3">
    <source>
        <dbReference type="ARBA" id="ARBA00022448"/>
    </source>
</evidence>
<dbReference type="PROSITE" id="PS01023">
    <property type="entry name" value="PTR2_2"/>
    <property type="match status" value="1"/>
</dbReference>
<dbReference type="InterPro" id="IPR036259">
    <property type="entry name" value="MFS_trans_sf"/>
</dbReference>
<feature type="transmembrane region" description="Helical" evidence="12">
    <location>
        <begin position="227"/>
        <end position="246"/>
    </location>
</feature>
<dbReference type="GeneID" id="115628811"/>
<feature type="region of interest" description="Disordered" evidence="11">
    <location>
        <begin position="790"/>
        <end position="845"/>
    </location>
</feature>
<dbReference type="Pfam" id="PF00854">
    <property type="entry name" value="PTR2"/>
    <property type="match status" value="2"/>
</dbReference>
<dbReference type="InterPro" id="IPR018456">
    <property type="entry name" value="PTR2_symporter_CS"/>
</dbReference>
<dbReference type="RefSeq" id="XP_030380894.1">
    <property type="nucleotide sequence ID" value="XM_030525034.1"/>
</dbReference>
<evidence type="ECO:0000256" key="6">
    <source>
        <dbReference type="ARBA" id="ARBA00022927"/>
    </source>
</evidence>
<feature type="region of interest" description="Disordered" evidence="11">
    <location>
        <begin position="50"/>
        <end position="77"/>
    </location>
</feature>
<organism evidence="13 14">
    <name type="scientific">Drosophila lebanonensis</name>
    <name type="common">Fruit fly</name>
    <name type="synonym">Scaptodrosophila lebanonensis</name>
    <dbReference type="NCBI Taxonomy" id="7225"/>
    <lineage>
        <taxon>Eukaryota</taxon>
        <taxon>Metazoa</taxon>
        <taxon>Ecdysozoa</taxon>
        <taxon>Arthropoda</taxon>
        <taxon>Hexapoda</taxon>
        <taxon>Insecta</taxon>
        <taxon>Pterygota</taxon>
        <taxon>Neoptera</taxon>
        <taxon>Endopterygota</taxon>
        <taxon>Diptera</taxon>
        <taxon>Brachycera</taxon>
        <taxon>Muscomorpha</taxon>
        <taxon>Ephydroidea</taxon>
        <taxon>Drosophilidae</taxon>
        <taxon>Scaptodrosophila</taxon>
    </lineage>
</organism>
<keyword evidence="6" id="KW-0653">Protein transport</keyword>
<proteinExistence type="inferred from homology"/>
<dbReference type="InterPro" id="IPR000109">
    <property type="entry name" value="POT_fam"/>
</dbReference>
<dbReference type="FunFam" id="1.20.1250.20:FF:000379">
    <property type="entry name" value="Uncharacterized protein, isoform A"/>
    <property type="match status" value="1"/>
</dbReference>
<feature type="transmembrane region" description="Helical" evidence="12">
    <location>
        <begin position="691"/>
        <end position="711"/>
    </location>
</feature>
<reference evidence="14" key="1">
    <citation type="submission" date="2025-08" db="UniProtKB">
        <authorList>
            <consortium name="RefSeq"/>
        </authorList>
    </citation>
    <scope>IDENTIFICATION</scope>
    <source>
        <strain evidence="14">11010-0011.00</strain>
        <tissue evidence="14">Whole body</tissue>
    </source>
</reference>
<evidence type="ECO:0000256" key="1">
    <source>
        <dbReference type="ARBA" id="ARBA00004141"/>
    </source>
</evidence>
<feature type="transmembrane region" description="Helical" evidence="12">
    <location>
        <begin position="659"/>
        <end position="679"/>
    </location>
</feature>
<evidence type="ECO:0000256" key="2">
    <source>
        <dbReference type="ARBA" id="ARBA00005982"/>
    </source>
</evidence>
<dbReference type="SUPFAM" id="SSF103473">
    <property type="entry name" value="MFS general substrate transporter"/>
    <property type="match status" value="1"/>
</dbReference>
<keyword evidence="3 10" id="KW-0813">Transport</keyword>
<feature type="compositionally biased region" description="Polar residues" evidence="11">
    <location>
        <begin position="1"/>
        <end position="10"/>
    </location>
</feature>
<keyword evidence="5" id="KW-0571">Peptide transport</keyword>
<protein>
    <recommendedName>
        <fullName evidence="9">Oligopeptide transporter 1</fullName>
    </recommendedName>
</protein>
<dbReference type="CDD" id="cd17347">
    <property type="entry name" value="MFS_SLC15A1_2_like"/>
    <property type="match status" value="1"/>
</dbReference>
<evidence type="ECO:0000256" key="10">
    <source>
        <dbReference type="RuleBase" id="RU003755"/>
    </source>
</evidence>
<evidence type="ECO:0000256" key="5">
    <source>
        <dbReference type="ARBA" id="ARBA00022856"/>
    </source>
</evidence>
<evidence type="ECO:0000256" key="8">
    <source>
        <dbReference type="ARBA" id="ARBA00023136"/>
    </source>
</evidence>
<dbReference type="PANTHER" id="PTHR11654">
    <property type="entry name" value="OLIGOPEPTIDE TRANSPORTER-RELATED"/>
    <property type="match status" value="1"/>
</dbReference>